<evidence type="ECO:0000313" key="2">
    <source>
        <dbReference type="EMBL" id="MDQ0535745.1"/>
    </source>
</evidence>
<feature type="region of interest" description="Disordered" evidence="1">
    <location>
        <begin position="35"/>
        <end position="79"/>
    </location>
</feature>
<sequence>MDCWLLAPERLERATDRGLCADAFAASPETAALAAPAALPGPAATPARKPRPPARHLRASSRSESHVTRSSAARAGGGNGDFDFFANLRRDFNALTDLIGSGAPPPRNNSGIVPGSHLSHGH</sequence>
<evidence type="ECO:0000256" key="1">
    <source>
        <dbReference type="SAM" id="MobiDB-lite"/>
    </source>
</evidence>
<accession>A0ABU0MQJ4</accession>
<dbReference type="RefSeq" id="WP_209987615.1">
    <property type="nucleotide sequence ID" value="NZ_JAGINO010000022.1"/>
</dbReference>
<gene>
    <name evidence="2" type="ORF">QO018_004629</name>
</gene>
<dbReference type="EMBL" id="JAUSVU010000020">
    <property type="protein sequence ID" value="MDQ0535745.1"/>
    <property type="molecule type" value="Genomic_DNA"/>
</dbReference>
<comment type="caution">
    <text evidence="2">The sequence shown here is derived from an EMBL/GenBank/DDBJ whole genome shotgun (WGS) entry which is preliminary data.</text>
</comment>
<protein>
    <submittedName>
        <fullName evidence="2">Uncharacterized protein</fullName>
    </submittedName>
</protein>
<name>A0ABU0MQJ4_9PROT</name>
<organism evidence="2 3">
    <name type="scientific">Azospirillum picis</name>
    <dbReference type="NCBI Taxonomy" id="488438"/>
    <lineage>
        <taxon>Bacteria</taxon>
        <taxon>Pseudomonadati</taxon>
        <taxon>Pseudomonadota</taxon>
        <taxon>Alphaproteobacteria</taxon>
        <taxon>Rhodospirillales</taxon>
        <taxon>Azospirillaceae</taxon>
        <taxon>Azospirillum</taxon>
    </lineage>
</organism>
<evidence type="ECO:0000313" key="3">
    <source>
        <dbReference type="Proteomes" id="UP001244552"/>
    </source>
</evidence>
<proteinExistence type="predicted"/>
<feature type="compositionally biased region" description="Basic residues" evidence="1">
    <location>
        <begin position="48"/>
        <end position="59"/>
    </location>
</feature>
<feature type="compositionally biased region" description="Low complexity" evidence="1">
    <location>
        <begin position="35"/>
        <end position="47"/>
    </location>
</feature>
<feature type="region of interest" description="Disordered" evidence="1">
    <location>
        <begin position="96"/>
        <end position="122"/>
    </location>
</feature>
<reference evidence="2 3" key="1">
    <citation type="submission" date="2023-07" db="EMBL/GenBank/DDBJ databases">
        <title>Genomic Encyclopedia of Type Strains, Phase IV (KMG-IV): sequencing the most valuable type-strain genomes for metagenomic binning, comparative biology and taxonomic classification.</title>
        <authorList>
            <person name="Goeker M."/>
        </authorList>
    </citation>
    <scope>NUCLEOTIDE SEQUENCE [LARGE SCALE GENOMIC DNA]</scope>
    <source>
        <strain evidence="2 3">DSM 19922</strain>
    </source>
</reference>
<keyword evidence="3" id="KW-1185">Reference proteome</keyword>
<dbReference type="Proteomes" id="UP001244552">
    <property type="component" value="Unassembled WGS sequence"/>
</dbReference>